<sequence>MRRFCLALHTQGQVTTERLTDLLNSIGLSISKREVVRLLTSDLERFAQEDRAILQAGLASSPYLTVDDTGARHARRPGVTTQIGGERFCVFRTSRSKSRLNFLSLLRAGREDYVVNEATLDYLRAQPVDGAVIARLTKLQGKVFSSDLEWLEHLARCSINIFDRPLLQSLNEAATWGALRHHGLMENTVVVSDDAGQFRVATHALCWVHAERHLEKLMPTSPKQAKAVELVRAAIWCFYRSLKLWKQSPAPGAEASFRRQFNRIFGQRTGYKDLDELLARLARRKDELLRVLERPEIPLHTNASENDLRACVIKRKISGGTMSADGRVARDVMLGLSKTCRKLGLSFFTYLGDRLGLNGDQPKIPPLADLVIQSA</sequence>
<protein>
    <submittedName>
        <fullName evidence="2">Transposase</fullName>
    </submittedName>
</protein>
<dbReference type="PANTHER" id="PTHR33678:SF1">
    <property type="entry name" value="BLL1576 PROTEIN"/>
    <property type="match status" value="1"/>
</dbReference>
<dbReference type="EMBL" id="JBHOMY010000016">
    <property type="protein sequence ID" value="MFC1456499.1"/>
    <property type="molecule type" value="Genomic_DNA"/>
</dbReference>
<evidence type="ECO:0000259" key="1">
    <source>
        <dbReference type="Pfam" id="PF03050"/>
    </source>
</evidence>
<dbReference type="Pfam" id="PF03050">
    <property type="entry name" value="DDE_Tnp_IS66"/>
    <property type="match status" value="1"/>
</dbReference>
<gene>
    <name evidence="2" type="ORF">ACETIH_07150</name>
</gene>
<feature type="domain" description="Transposase IS66 central" evidence="1">
    <location>
        <begin position="201"/>
        <end position="326"/>
    </location>
</feature>
<dbReference type="InterPro" id="IPR004291">
    <property type="entry name" value="Transposase_IS66_central"/>
</dbReference>
<keyword evidence="3" id="KW-1185">Reference proteome</keyword>
<organism evidence="2 3">
    <name type="scientific">Microvirga arabica</name>
    <dbReference type="NCBI Taxonomy" id="1128671"/>
    <lineage>
        <taxon>Bacteria</taxon>
        <taxon>Pseudomonadati</taxon>
        <taxon>Pseudomonadota</taxon>
        <taxon>Alphaproteobacteria</taxon>
        <taxon>Hyphomicrobiales</taxon>
        <taxon>Methylobacteriaceae</taxon>
        <taxon>Microvirga</taxon>
    </lineage>
</organism>
<accession>A0ABV6Y5E7</accession>
<proteinExistence type="predicted"/>
<reference evidence="2 3" key="1">
    <citation type="submission" date="2024-09" db="EMBL/GenBank/DDBJ databases">
        <title>Nodulacao em especies de Leguminosae Basais da Amazonia e Caracterizacao dos Rizobios e Bacterias Associadas aos Nodulos.</title>
        <authorList>
            <person name="Jambeiro I.C.A."/>
            <person name="Lopes I.S."/>
            <person name="Aguiar E.R.G.R."/>
            <person name="Santos A.F.J."/>
            <person name="Dos Santos J.M.F."/>
            <person name="Gross E."/>
        </authorList>
    </citation>
    <scope>NUCLEOTIDE SEQUENCE [LARGE SCALE GENOMIC DNA]</scope>
    <source>
        <strain evidence="2 3">BRUESC1165</strain>
    </source>
</reference>
<comment type="caution">
    <text evidence="2">The sequence shown here is derived from an EMBL/GenBank/DDBJ whole genome shotgun (WGS) entry which is preliminary data.</text>
</comment>
<dbReference type="RefSeq" id="WP_377029247.1">
    <property type="nucleotide sequence ID" value="NZ_JBHOMY010000016.1"/>
</dbReference>
<evidence type="ECO:0000313" key="3">
    <source>
        <dbReference type="Proteomes" id="UP001593940"/>
    </source>
</evidence>
<evidence type="ECO:0000313" key="2">
    <source>
        <dbReference type="EMBL" id="MFC1456499.1"/>
    </source>
</evidence>
<dbReference type="PANTHER" id="PTHR33678">
    <property type="entry name" value="BLL1576 PROTEIN"/>
    <property type="match status" value="1"/>
</dbReference>
<dbReference type="InterPro" id="IPR052344">
    <property type="entry name" value="Transposase-related"/>
</dbReference>
<dbReference type="Proteomes" id="UP001593940">
    <property type="component" value="Unassembled WGS sequence"/>
</dbReference>
<name>A0ABV6Y5E7_9HYPH</name>